<proteinExistence type="predicted"/>
<dbReference type="AlphaFoldDB" id="A0A846M5A6"/>
<gene>
    <name evidence="3" type="ORF">FHS54_000869</name>
</gene>
<dbReference type="CDD" id="cd01299">
    <property type="entry name" value="Met_dep_hydrolase_A"/>
    <property type="match status" value="1"/>
</dbReference>
<dbReference type="InterPro" id="IPR051781">
    <property type="entry name" value="Metallo-dep_Hydrolase"/>
</dbReference>
<evidence type="ECO:0000313" key="3">
    <source>
        <dbReference type="EMBL" id="NIJ15920.1"/>
    </source>
</evidence>
<organism evidence="3 4">
    <name type="scientific">Sphingobium vermicomposti</name>
    <dbReference type="NCBI Taxonomy" id="529005"/>
    <lineage>
        <taxon>Bacteria</taxon>
        <taxon>Pseudomonadati</taxon>
        <taxon>Pseudomonadota</taxon>
        <taxon>Alphaproteobacteria</taxon>
        <taxon>Sphingomonadales</taxon>
        <taxon>Sphingomonadaceae</taxon>
        <taxon>Sphingobium</taxon>
    </lineage>
</organism>
<dbReference type="SUPFAM" id="SSF51556">
    <property type="entry name" value="Metallo-dependent hydrolases"/>
    <property type="match status" value="1"/>
</dbReference>
<keyword evidence="4" id="KW-1185">Reference proteome</keyword>
<sequence length="429" mass="44999">MIRFSFCMAAAVALFAAPASAQQVAIQAGHLFDATDGRMRGPTTIFVSGERIERVEDGFVERPGYRIVDQRQRTVLPGLIDCHVHLTMSDNSYKIAASTPDRSTAALALLAPRNAQATLEAGFTSVRNVGAYGGTDLLLKQAIDAGDLPGPRMFVALEAIGPTGGHSDPANHNDAALDSPERRNAVADGVDAFVQLVRDHKRRGATLIKIMPGGGVGSPGDDPNRQLMTDAEIVAVVETAHSLGMRVAAHAEGEGAIDAALRGGVDSIEHGDFASARSWTMAKAKGIALVPTLATSEALMIAFREHPDRYPAEIREKISMVTPYSIKALGAAYRAHVRIAFGTDATGLVPHGGNAMEFPLMVKAGMSASDAILAATANAADLIGSPDIGRLVPGRYADMIAVDGDPLHDISILSNVAWVMKGGAEVAGR</sequence>
<dbReference type="Pfam" id="PF01979">
    <property type="entry name" value="Amidohydro_1"/>
    <property type="match status" value="1"/>
</dbReference>
<feature type="domain" description="Amidohydrolase-related" evidence="2">
    <location>
        <begin position="74"/>
        <end position="424"/>
    </location>
</feature>
<comment type="caution">
    <text evidence="3">The sequence shown here is derived from an EMBL/GenBank/DDBJ whole genome shotgun (WGS) entry which is preliminary data.</text>
</comment>
<feature type="chain" id="PRO_5033010894" evidence="1">
    <location>
        <begin position="22"/>
        <end position="429"/>
    </location>
</feature>
<evidence type="ECO:0000313" key="4">
    <source>
        <dbReference type="Proteomes" id="UP000576821"/>
    </source>
</evidence>
<keyword evidence="3" id="KW-0378">Hydrolase</keyword>
<accession>A0A846M5A6</accession>
<reference evidence="3 4" key="1">
    <citation type="submission" date="2020-03" db="EMBL/GenBank/DDBJ databases">
        <title>Genomic Encyclopedia of Type Strains, Phase IV (KMG-IV): sequencing the most valuable type-strain genomes for metagenomic binning, comparative biology and taxonomic classification.</title>
        <authorList>
            <person name="Goeker M."/>
        </authorList>
    </citation>
    <scope>NUCLEOTIDE SEQUENCE [LARGE SCALE GENOMIC DNA]</scope>
    <source>
        <strain evidence="3 4">DSM 21299</strain>
    </source>
</reference>
<dbReference type="Gene3D" id="2.30.40.10">
    <property type="entry name" value="Urease, subunit C, domain 1"/>
    <property type="match status" value="1"/>
</dbReference>
<keyword evidence="1" id="KW-0732">Signal</keyword>
<feature type="signal peptide" evidence="1">
    <location>
        <begin position="1"/>
        <end position="21"/>
    </location>
</feature>
<protein>
    <submittedName>
        <fullName evidence="3">Imidazolonepropionase-like amidohydrolase</fullName>
    </submittedName>
</protein>
<dbReference type="InterPro" id="IPR011059">
    <property type="entry name" value="Metal-dep_hydrolase_composite"/>
</dbReference>
<dbReference type="InterPro" id="IPR032466">
    <property type="entry name" value="Metal_Hydrolase"/>
</dbReference>
<dbReference type="InterPro" id="IPR057744">
    <property type="entry name" value="OTAase-like"/>
</dbReference>
<dbReference type="RefSeq" id="WP_208404735.1">
    <property type="nucleotide sequence ID" value="NZ_JAASQR010000001.1"/>
</dbReference>
<dbReference type="Proteomes" id="UP000576821">
    <property type="component" value="Unassembled WGS sequence"/>
</dbReference>
<dbReference type="Gene3D" id="3.20.20.140">
    <property type="entry name" value="Metal-dependent hydrolases"/>
    <property type="match status" value="1"/>
</dbReference>
<evidence type="ECO:0000256" key="1">
    <source>
        <dbReference type="SAM" id="SignalP"/>
    </source>
</evidence>
<dbReference type="SUPFAM" id="SSF51338">
    <property type="entry name" value="Composite domain of metallo-dependent hydrolases"/>
    <property type="match status" value="1"/>
</dbReference>
<name>A0A846M5A6_9SPHN</name>
<evidence type="ECO:0000259" key="2">
    <source>
        <dbReference type="Pfam" id="PF01979"/>
    </source>
</evidence>
<dbReference type="GO" id="GO:0016810">
    <property type="term" value="F:hydrolase activity, acting on carbon-nitrogen (but not peptide) bonds"/>
    <property type="evidence" value="ECO:0007669"/>
    <property type="project" value="InterPro"/>
</dbReference>
<dbReference type="PANTHER" id="PTHR43135:SF3">
    <property type="entry name" value="ALPHA-D-RIBOSE 1-METHYLPHOSPHONATE 5-TRIPHOSPHATE DIPHOSPHATASE"/>
    <property type="match status" value="1"/>
</dbReference>
<dbReference type="InterPro" id="IPR006680">
    <property type="entry name" value="Amidohydro-rel"/>
</dbReference>
<dbReference type="PANTHER" id="PTHR43135">
    <property type="entry name" value="ALPHA-D-RIBOSE 1-METHYLPHOSPHONATE 5-TRIPHOSPHATE DIPHOSPHATASE"/>
    <property type="match status" value="1"/>
</dbReference>
<dbReference type="EMBL" id="JAASQR010000001">
    <property type="protein sequence ID" value="NIJ15920.1"/>
    <property type="molecule type" value="Genomic_DNA"/>
</dbReference>